<protein>
    <submittedName>
        <fullName evidence="2">Uncharacterized protein</fullName>
    </submittedName>
</protein>
<accession>A0AAE1CQH6</accession>
<feature type="compositionally biased region" description="Polar residues" evidence="1">
    <location>
        <begin position="62"/>
        <end position="71"/>
    </location>
</feature>
<comment type="caution">
    <text evidence="2">The sequence shown here is derived from an EMBL/GenBank/DDBJ whole genome shotgun (WGS) entry which is preliminary data.</text>
</comment>
<dbReference type="Proteomes" id="UP001283361">
    <property type="component" value="Unassembled WGS sequence"/>
</dbReference>
<organism evidence="2 3">
    <name type="scientific">Elysia crispata</name>
    <name type="common">lettuce slug</name>
    <dbReference type="NCBI Taxonomy" id="231223"/>
    <lineage>
        <taxon>Eukaryota</taxon>
        <taxon>Metazoa</taxon>
        <taxon>Spiralia</taxon>
        <taxon>Lophotrochozoa</taxon>
        <taxon>Mollusca</taxon>
        <taxon>Gastropoda</taxon>
        <taxon>Heterobranchia</taxon>
        <taxon>Euthyneura</taxon>
        <taxon>Panpulmonata</taxon>
        <taxon>Sacoglossa</taxon>
        <taxon>Placobranchoidea</taxon>
        <taxon>Plakobranchidae</taxon>
        <taxon>Elysia</taxon>
    </lineage>
</organism>
<evidence type="ECO:0000313" key="2">
    <source>
        <dbReference type="EMBL" id="KAK3728799.1"/>
    </source>
</evidence>
<dbReference type="AlphaFoldDB" id="A0AAE1CQH6"/>
<feature type="region of interest" description="Disordered" evidence="1">
    <location>
        <begin position="62"/>
        <end position="114"/>
    </location>
</feature>
<reference evidence="2" key="1">
    <citation type="journal article" date="2023" name="G3 (Bethesda)">
        <title>A reference genome for the long-term kleptoplast-retaining sea slug Elysia crispata morphotype clarki.</title>
        <authorList>
            <person name="Eastman K.E."/>
            <person name="Pendleton A.L."/>
            <person name="Shaikh M.A."/>
            <person name="Suttiyut T."/>
            <person name="Ogas R."/>
            <person name="Tomko P."/>
            <person name="Gavelis G."/>
            <person name="Widhalm J.R."/>
            <person name="Wisecaver J.H."/>
        </authorList>
    </citation>
    <scope>NUCLEOTIDE SEQUENCE</scope>
    <source>
        <strain evidence="2">ECLA1</strain>
    </source>
</reference>
<gene>
    <name evidence="2" type="ORF">RRG08_013522</name>
</gene>
<evidence type="ECO:0000313" key="3">
    <source>
        <dbReference type="Proteomes" id="UP001283361"/>
    </source>
</evidence>
<feature type="compositionally biased region" description="Polar residues" evidence="1">
    <location>
        <begin position="99"/>
        <end position="109"/>
    </location>
</feature>
<evidence type="ECO:0000256" key="1">
    <source>
        <dbReference type="SAM" id="MobiDB-lite"/>
    </source>
</evidence>
<dbReference type="EMBL" id="JAWDGP010007172">
    <property type="protein sequence ID" value="KAK3728799.1"/>
    <property type="molecule type" value="Genomic_DNA"/>
</dbReference>
<proteinExistence type="predicted"/>
<name>A0AAE1CQH6_9GAST</name>
<sequence>MPKSRPSGLFFPVCGSSSVESGAVFLAHRVFLDNRCSGGRPLCLAIAYERWYQTHRPLLPVSATQSRSRSGAGTVRHDPCLSGSDPGSGRLGTRDRQPQPGSGSRSAFTGTPGPGLSGFLSRWKFREFATDKQTLRHCGVESNNIRITQYVFFPEIRNSFVLEHKVKHLGSSSQTARD</sequence>
<keyword evidence="3" id="KW-1185">Reference proteome</keyword>